<evidence type="ECO:0000256" key="1">
    <source>
        <dbReference type="ARBA" id="ARBA00012528"/>
    </source>
</evidence>
<keyword evidence="3" id="KW-0597">Phosphoprotein</keyword>
<dbReference type="NCBIfam" id="TIGR00254">
    <property type="entry name" value="GGDEF"/>
    <property type="match status" value="1"/>
</dbReference>
<feature type="domain" description="GGDEF" evidence="5">
    <location>
        <begin position="322"/>
        <end position="455"/>
    </location>
</feature>
<dbReference type="CDD" id="cd01949">
    <property type="entry name" value="GGDEF"/>
    <property type="match status" value="1"/>
</dbReference>
<dbReference type="EMBL" id="CP136862">
    <property type="protein sequence ID" value="WOJ89577.1"/>
    <property type="molecule type" value="Genomic_DNA"/>
</dbReference>
<dbReference type="InterPro" id="IPR029787">
    <property type="entry name" value="Nucleotide_cyclase"/>
</dbReference>
<reference evidence="6 7" key="1">
    <citation type="submission" date="2023-10" db="EMBL/GenBank/DDBJ databases">
        <title>Novel methanotroph of the genus Methylocapsa from a subarctic wetland.</title>
        <authorList>
            <person name="Belova S.E."/>
            <person name="Oshkin I.Y."/>
            <person name="Miroshnikov K."/>
            <person name="Dedysh S.N."/>
        </authorList>
    </citation>
    <scope>NUCLEOTIDE SEQUENCE [LARGE SCALE GENOMIC DNA]</scope>
    <source>
        <strain evidence="6 7">RX1</strain>
    </source>
</reference>
<dbReference type="Gene3D" id="3.40.50.2300">
    <property type="match status" value="1"/>
</dbReference>
<evidence type="ECO:0000256" key="2">
    <source>
        <dbReference type="ARBA" id="ARBA00034247"/>
    </source>
</evidence>
<dbReference type="NCBIfam" id="NF007135">
    <property type="entry name" value="PRK09581.1"/>
    <property type="match status" value="1"/>
</dbReference>
<dbReference type="SUPFAM" id="SSF52172">
    <property type="entry name" value="CheY-like"/>
    <property type="match status" value="2"/>
</dbReference>
<dbReference type="EC" id="2.7.7.65" evidence="1"/>
<dbReference type="CDD" id="cd17538">
    <property type="entry name" value="REC_D1_PleD-like"/>
    <property type="match status" value="1"/>
</dbReference>
<evidence type="ECO:0000256" key="3">
    <source>
        <dbReference type="PROSITE-ProRule" id="PRU00169"/>
    </source>
</evidence>
<evidence type="ECO:0000259" key="4">
    <source>
        <dbReference type="PROSITE" id="PS50110"/>
    </source>
</evidence>
<organism evidence="6 7">
    <name type="scientific">Methylocapsa polymorpha</name>
    <dbReference type="NCBI Taxonomy" id="3080828"/>
    <lineage>
        <taxon>Bacteria</taxon>
        <taxon>Pseudomonadati</taxon>
        <taxon>Pseudomonadota</taxon>
        <taxon>Alphaproteobacteria</taxon>
        <taxon>Hyphomicrobiales</taxon>
        <taxon>Beijerinckiaceae</taxon>
        <taxon>Methylocapsa</taxon>
    </lineage>
</organism>
<dbReference type="PROSITE" id="PS50110">
    <property type="entry name" value="RESPONSE_REGULATORY"/>
    <property type="match status" value="2"/>
</dbReference>
<dbReference type="PANTHER" id="PTHR45138">
    <property type="entry name" value="REGULATORY COMPONENTS OF SENSORY TRANSDUCTION SYSTEM"/>
    <property type="match status" value="1"/>
</dbReference>
<accession>A0ABZ0HQL3</accession>
<dbReference type="SUPFAM" id="SSF55073">
    <property type="entry name" value="Nucleotide cyclase"/>
    <property type="match status" value="1"/>
</dbReference>
<dbReference type="RefSeq" id="WP_407339023.1">
    <property type="nucleotide sequence ID" value="NZ_CP136862.1"/>
</dbReference>
<dbReference type="SMART" id="SM00267">
    <property type="entry name" value="GGDEF"/>
    <property type="match status" value="1"/>
</dbReference>
<feature type="domain" description="Response regulatory" evidence="4">
    <location>
        <begin position="4"/>
        <end position="120"/>
    </location>
</feature>
<evidence type="ECO:0000313" key="6">
    <source>
        <dbReference type="EMBL" id="WOJ89577.1"/>
    </source>
</evidence>
<dbReference type="Gene3D" id="3.30.70.270">
    <property type="match status" value="1"/>
</dbReference>
<name>A0ABZ0HQL3_9HYPH</name>
<feature type="domain" description="Response regulatory" evidence="4">
    <location>
        <begin position="157"/>
        <end position="272"/>
    </location>
</feature>
<dbReference type="Pfam" id="PF00072">
    <property type="entry name" value="Response_reg"/>
    <property type="match status" value="2"/>
</dbReference>
<gene>
    <name evidence="6" type="ORF">RZS28_17615</name>
</gene>
<dbReference type="InterPro" id="IPR001789">
    <property type="entry name" value="Sig_transdc_resp-reg_receiver"/>
</dbReference>
<dbReference type="SMART" id="SM00448">
    <property type="entry name" value="REC"/>
    <property type="match status" value="2"/>
</dbReference>
<dbReference type="Proteomes" id="UP001626536">
    <property type="component" value="Chromosome"/>
</dbReference>
<protein>
    <recommendedName>
        <fullName evidence="1">diguanylate cyclase</fullName>
        <ecNumber evidence="1">2.7.7.65</ecNumber>
    </recommendedName>
</protein>
<dbReference type="PANTHER" id="PTHR45138:SF9">
    <property type="entry name" value="DIGUANYLATE CYCLASE DGCM-RELATED"/>
    <property type="match status" value="1"/>
</dbReference>
<dbReference type="InterPro" id="IPR043128">
    <property type="entry name" value="Rev_trsase/Diguanyl_cyclase"/>
</dbReference>
<keyword evidence="7" id="KW-1185">Reference proteome</keyword>
<comment type="catalytic activity">
    <reaction evidence="2">
        <text>2 GTP = 3',3'-c-di-GMP + 2 diphosphate</text>
        <dbReference type="Rhea" id="RHEA:24898"/>
        <dbReference type="ChEBI" id="CHEBI:33019"/>
        <dbReference type="ChEBI" id="CHEBI:37565"/>
        <dbReference type="ChEBI" id="CHEBI:58805"/>
        <dbReference type="EC" id="2.7.7.65"/>
    </reaction>
</comment>
<feature type="modified residue" description="4-aspartylphosphate" evidence="3">
    <location>
        <position position="53"/>
    </location>
</feature>
<proteinExistence type="predicted"/>
<sequence length="471" mass="51442">MTARVLVVDDILPNLKLLEARLTAEYFEVLTVTNGADALKICADGRCDIVLLDVMMPGMNGFEVCRRLKQDPATSHIPVVMVTALDQASDRVRGLEAGADDFLTKPIDEIALLARVRSLSRLRLVLDELRARAMRSAKLKIADPLAKAMDGGGARGRVMLVDDRRSSVEAMSGALRADHNVEVEIDPRAALLRGGAGDLDLFIVSLGLAGYDALRLCSQIRSLERTRHIPVLAVAEPEDRDRILQGLDLGVNDFILRPLDRNEFVARVRTQVLRKRYADCLRENVEASIEMAVVDPLTGLNNRRYLDGCLADLVDRAVRDARPLSVMILDIDRFKAVNDAYGHEAGDRVLKSFAARVRKLIRGGDLFCRLSGDEFVVVMPETGLDAGAMTAGRVRAGVAAENFIIAADRPAIQVTVSIGLAESADDAPPELLRRADKALYLSKQRGRNRISANSGRLGAAPFGGMRETAIF</sequence>
<evidence type="ECO:0000259" key="5">
    <source>
        <dbReference type="PROSITE" id="PS50887"/>
    </source>
</evidence>
<evidence type="ECO:0000313" key="7">
    <source>
        <dbReference type="Proteomes" id="UP001626536"/>
    </source>
</evidence>
<dbReference type="InterPro" id="IPR000160">
    <property type="entry name" value="GGDEF_dom"/>
</dbReference>
<dbReference type="PROSITE" id="PS50887">
    <property type="entry name" value="GGDEF"/>
    <property type="match status" value="1"/>
</dbReference>
<comment type="caution">
    <text evidence="3">Lacks conserved residue(s) required for the propagation of feature annotation.</text>
</comment>
<dbReference type="InterPro" id="IPR011006">
    <property type="entry name" value="CheY-like_superfamily"/>
</dbReference>
<dbReference type="Pfam" id="PF00990">
    <property type="entry name" value="GGDEF"/>
    <property type="match status" value="1"/>
</dbReference>
<dbReference type="InterPro" id="IPR050469">
    <property type="entry name" value="Diguanylate_Cyclase"/>
</dbReference>